<organism evidence="2 3">
    <name type="scientific">Algoriphagus antarcticus</name>
    <dbReference type="NCBI Taxonomy" id="238540"/>
    <lineage>
        <taxon>Bacteria</taxon>
        <taxon>Pseudomonadati</taxon>
        <taxon>Bacteroidota</taxon>
        <taxon>Cytophagia</taxon>
        <taxon>Cytophagales</taxon>
        <taxon>Cyclobacteriaceae</taxon>
        <taxon>Algoriphagus</taxon>
    </lineage>
</organism>
<evidence type="ECO:0000259" key="1">
    <source>
        <dbReference type="Pfam" id="PF05239"/>
    </source>
</evidence>
<dbReference type="SUPFAM" id="SSF50346">
    <property type="entry name" value="PRC-barrel domain"/>
    <property type="match status" value="1"/>
</dbReference>
<dbReference type="Proteomes" id="UP000256405">
    <property type="component" value="Unassembled WGS sequence"/>
</dbReference>
<dbReference type="InterPro" id="IPR027275">
    <property type="entry name" value="PRC-brl_dom"/>
</dbReference>
<evidence type="ECO:0000313" key="2">
    <source>
        <dbReference type="EMBL" id="REG83398.1"/>
    </source>
</evidence>
<name>A0A3E0DMP1_9BACT</name>
<sequence>MNTEYNFPISSSTAANCTVKTLRDESVGTIKDIMLDTETGEVAYVIIAVDSGFLNLGSKLLALPWAAFDFHGHQRDVIVINVEKEKLENAPGFDNDEWPVGPQHEFINKVHTHYGFDRRRAFIE</sequence>
<proteinExistence type="predicted"/>
<dbReference type="Gene3D" id="2.30.30.240">
    <property type="entry name" value="PRC-barrel domain"/>
    <property type="match status" value="1"/>
</dbReference>
<protein>
    <submittedName>
        <fullName evidence="2">PRC-barrel domain protein</fullName>
    </submittedName>
</protein>
<keyword evidence="3" id="KW-1185">Reference proteome</keyword>
<dbReference type="RefSeq" id="WP_086542792.1">
    <property type="nucleotide sequence ID" value="NZ_MSSW01000053.1"/>
</dbReference>
<reference evidence="2 3" key="1">
    <citation type="submission" date="2018-08" db="EMBL/GenBank/DDBJ databases">
        <title>Genomic Encyclopedia of Archaeal and Bacterial Type Strains, Phase II (KMG-II): from individual species to whole genera.</title>
        <authorList>
            <person name="Goeker M."/>
        </authorList>
    </citation>
    <scope>NUCLEOTIDE SEQUENCE [LARGE SCALE GENOMIC DNA]</scope>
    <source>
        <strain evidence="2 3">DSM 15986</strain>
    </source>
</reference>
<dbReference type="PANTHER" id="PTHR36505">
    <property type="entry name" value="BLR1072 PROTEIN"/>
    <property type="match status" value="1"/>
</dbReference>
<dbReference type="InterPro" id="IPR011033">
    <property type="entry name" value="PRC_barrel-like_sf"/>
</dbReference>
<dbReference type="Pfam" id="PF05239">
    <property type="entry name" value="PRC"/>
    <property type="match status" value="1"/>
</dbReference>
<evidence type="ECO:0000313" key="3">
    <source>
        <dbReference type="Proteomes" id="UP000256405"/>
    </source>
</evidence>
<accession>A0A3E0DMP1</accession>
<dbReference type="OrthoDB" id="286778at2"/>
<comment type="caution">
    <text evidence="2">The sequence shown here is derived from an EMBL/GenBank/DDBJ whole genome shotgun (WGS) entry which is preliminary data.</text>
</comment>
<feature type="domain" description="PRC-barrel" evidence="1">
    <location>
        <begin position="16"/>
        <end position="82"/>
    </location>
</feature>
<gene>
    <name evidence="2" type="ORF">C8N25_11843</name>
</gene>
<dbReference type="EMBL" id="QUNF01000018">
    <property type="protein sequence ID" value="REG83398.1"/>
    <property type="molecule type" value="Genomic_DNA"/>
</dbReference>
<dbReference type="AlphaFoldDB" id="A0A3E0DMP1"/>
<dbReference type="PANTHER" id="PTHR36505:SF1">
    <property type="entry name" value="BLR1072 PROTEIN"/>
    <property type="match status" value="1"/>
</dbReference>